<dbReference type="Pfam" id="PF00673">
    <property type="entry name" value="Ribosomal_L5_C"/>
    <property type="match status" value="1"/>
</dbReference>
<reference evidence="9 10" key="1">
    <citation type="submission" date="2018-06" db="EMBL/GenBank/DDBJ databases">
        <title>Extensive metabolic versatility and redundancy in microbially diverse, dynamic hydrothermal sediments.</title>
        <authorList>
            <person name="Dombrowski N."/>
            <person name="Teske A."/>
            <person name="Baker B.J."/>
        </authorList>
    </citation>
    <scope>NUCLEOTIDE SEQUENCE [LARGE SCALE GENOMIC DNA]</scope>
    <source>
        <strain evidence="9">B10_G13</strain>
    </source>
</reference>
<dbReference type="InterPro" id="IPR031310">
    <property type="entry name" value="Ribosomal_uL5_N"/>
</dbReference>
<evidence type="ECO:0000256" key="5">
    <source>
        <dbReference type="HAMAP-Rule" id="MF_01333"/>
    </source>
</evidence>
<comment type="caution">
    <text evidence="9">The sequence shown here is derived from an EMBL/GenBank/DDBJ whole genome shotgun (WGS) entry which is preliminary data.</text>
</comment>
<dbReference type="InterPro" id="IPR031309">
    <property type="entry name" value="Ribosomal_uL5_C"/>
</dbReference>
<feature type="domain" description="Large ribosomal subunit protein uL5 N-terminal" evidence="7">
    <location>
        <begin position="26"/>
        <end position="82"/>
    </location>
</feature>
<gene>
    <name evidence="5" type="primary">rplE</name>
    <name evidence="9" type="ORF">DRP43_00495</name>
</gene>
<evidence type="ECO:0000259" key="7">
    <source>
        <dbReference type="Pfam" id="PF00281"/>
    </source>
</evidence>
<accession>A0A660SP36</accession>
<dbReference type="HAMAP" id="MF_01333_B">
    <property type="entry name" value="Ribosomal_uL5_B"/>
    <property type="match status" value="1"/>
</dbReference>
<evidence type="ECO:0000256" key="6">
    <source>
        <dbReference type="RuleBase" id="RU003930"/>
    </source>
</evidence>
<comment type="subunit">
    <text evidence="5">Part of the 50S ribosomal subunit; part of the 5S rRNA/L5/L18/L25 subcomplex. Contacts the 5S rRNA and the P site tRNA. Forms a bridge to the 30S subunit in the 70S ribosome.</text>
</comment>
<dbReference type="FunFam" id="3.30.1440.10:FF:000001">
    <property type="entry name" value="50S ribosomal protein L5"/>
    <property type="match status" value="1"/>
</dbReference>
<evidence type="ECO:0000256" key="3">
    <source>
        <dbReference type="ARBA" id="ARBA00023274"/>
    </source>
</evidence>
<dbReference type="Pfam" id="PF00281">
    <property type="entry name" value="Ribosomal_L5"/>
    <property type="match status" value="1"/>
</dbReference>
<dbReference type="InterPro" id="IPR002132">
    <property type="entry name" value="Ribosomal_uL5"/>
</dbReference>
<sequence>MGEGRLYKIYKEEVAPKLIKKMKYKNINEVPRLEKIVINVGLGRSIQDPKIIDEAVYVLRTITGQAPIITHAKKSISNFKLRKGAKIGCKVTLRKGRMYEFYDRFVNLAVPRIRDFRGLKTMSFDGRGNYTIGVKEQLIFPEIDYDKVKNVIGMDITFVTTAKTDEKAKEFLEEFFMPFRKGE</sequence>
<dbReference type="SUPFAM" id="SSF55282">
    <property type="entry name" value="RL5-like"/>
    <property type="match status" value="1"/>
</dbReference>
<dbReference type="PIRSF" id="PIRSF002161">
    <property type="entry name" value="Ribosomal_L5"/>
    <property type="match status" value="1"/>
</dbReference>
<protein>
    <recommendedName>
        <fullName evidence="4 5">Large ribosomal subunit protein uL5</fullName>
    </recommendedName>
</protein>
<dbReference type="InterPro" id="IPR022803">
    <property type="entry name" value="Ribosomal_uL5_dom_sf"/>
</dbReference>
<dbReference type="AlphaFoldDB" id="A0A660SP36"/>
<dbReference type="GO" id="GO:0000049">
    <property type="term" value="F:tRNA binding"/>
    <property type="evidence" value="ECO:0007669"/>
    <property type="project" value="UniProtKB-UniRule"/>
</dbReference>
<dbReference type="GO" id="GO:0006412">
    <property type="term" value="P:translation"/>
    <property type="evidence" value="ECO:0007669"/>
    <property type="project" value="UniProtKB-UniRule"/>
</dbReference>
<dbReference type="Proteomes" id="UP000271125">
    <property type="component" value="Unassembled WGS sequence"/>
</dbReference>
<evidence type="ECO:0000313" key="10">
    <source>
        <dbReference type="Proteomes" id="UP000271125"/>
    </source>
</evidence>
<comment type="function">
    <text evidence="5">This is 1 of the proteins that bind and probably mediate the attachment of the 5S RNA into the large ribosomal subunit, where it forms part of the central protuberance. In the 70S ribosome it contacts protein S13 of the 30S subunit (bridge B1b), connecting the 2 subunits; this bridge is implicated in subunit movement. Contacts the P site tRNA; the 5S rRNA and some of its associated proteins might help stabilize positioning of ribosome-bound tRNAs.</text>
</comment>
<dbReference type="PANTHER" id="PTHR11994">
    <property type="entry name" value="60S RIBOSOMAL PROTEIN L11-RELATED"/>
    <property type="match status" value="1"/>
</dbReference>
<feature type="domain" description="Large ribosomal subunit protein uL5 C-terminal" evidence="8">
    <location>
        <begin position="86"/>
        <end position="179"/>
    </location>
</feature>
<keyword evidence="2 5" id="KW-0689">Ribosomal protein</keyword>
<dbReference type="NCBIfam" id="NF000585">
    <property type="entry name" value="PRK00010.1"/>
    <property type="match status" value="1"/>
</dbReference>
<name>A0A660SP36_UNCT6</name>
<comment type="similarity">
    <text evidence="1 5 6">Belongs to the universal ribosomal protein uL5 family.</text>
</comment>
<keyword evidence="5" id="KW-0820">tRNA-binding</keyword>
<evidence type="ECO:0000256" key="2">
    <source>
        <dbReference type="ARBA" id="ARBA00022980"/>
    </source>
</evidence>
<evidence type="ECO:0000256" key="1">
    <source>
        <dbReference type="ARBA" id="ARBA00008553"/>
    </source>
</evidence>
<dbReference type="GO" id="GO:0003735">
    <property type="term" value="F:structural constituent of ribosome"/>
    <property type="evidence" value="ECO:0007669"/>
    <property type="project" value="InterPro"/>
</dbReference>
<keyword evidence="5" id="KW-0699">rRNA-binding</keyword>
<dbReference type="EMBL" id="QNBD01000012">
    <property type="protein sequence ID" value="RKX72557.1"/>
    <property type="molecule type" value="Genomic_DNA"/>
</dbReference>
<keyword evidence="3 5" id="KW-0687">Ribonucleoprotein</keyword>
<evidence type="ECO:0000259" key="8">
    <source>
        <dbReference type="Pfam" id="PF00673"/>
    </source>
</evidence>
<dbReference type="InterPro" id="IPR020930">
    <property type="entry name" value="Ribosomal_uL5_bac-type"/>
</dbReference>
<dbReference type="GO" id="GO:1990904">
    <property type="term" value="C:ribonucleoprotein complex"/>
    <property type="evidence" value="ECO:0007669"/>
    <property type="project" value="UniProtKB-KW"/>
</dbReference>
<dbReference type="Gene3D" id="3.30.1440.10">
    <property type="match status" value="1"/>
</dbReference>
<dbReference type="InterPro" id="IPR020929">
    <property type="entry name" value="Ribosomal_uL5_CS"/>
</dbReference>
<dbReference type="GO" id="GO:0019843">
    <property type="term" value="F:rRNA binding"/>
    <property type="evidence" value="ECO:0007669"/>
    <property type="project" value="UniProtKB-UniRule"/>
</dbReference>
<keyword evidence="5" id="KW-0694">RNA-binding</keyword>
<organism evidence="9 10">
    <name type="scientific">candidate division TA06 bacterium</name>
    <dbReference type="NCBI Taxonomy" id="2250710"/>
    <lineage>
        <taxon>Bacteria</taxon>
        <taxon>Bacteria division TA06</taxon>
    </lineage>
</organism>
<proteinExistence type="inferred from homology"/>
<evidence type="ECO:0000256" key="4">
    <source>
        <dbReference type="ARBA" id="ARBA00035245"/>
    </source>
</evidence>
<evidence type="ECO:0000313" key="9">
    <source>
        <dbReference type="EMBL" id="RKX72557.1"/>
    </source>
</evidence>
<dbReference type="PROSITE" id="PS00358">
    <property type="entry name" value="RIBOSOMAL_L5"/>
    <property type="match status" value="1"/>
</dbReference>
<dbReference type="GO" id="GO:0005840">
    <property type="term" value="C:ribosome"/>
    <property type="evidence" value="ECO:0007669"/>
    <property type="project" value="UniProtKB-KW"/>
</dbReference>